<feature type="chain" id="PRO_5041190654" evidence="1">
    <location>
        <begin position="20"/>
        <end position="174"/>
    </location>
</feature>
<evidence type="ECO:0000313" key="2">
    <source>
        <dbReference type="EMBL" id="MBO1109044.1"/>
    </source>
</evidence>
<protein>
    <submittedName>
        <fullName evidence="2">Rhodanese-like domain-containing protein</fullName>
    </submittedName>
</protein>
<dbReference type="PROSITE" id="PS51257">
    <property type="entry name" value="PROKAR_LIPOPROTEIN"/>
    <property type="match status" value="1"/>
</dbReference>
<accession>A0A8E0T3V2</accession>
<dbReference type="PROSITE" id="PS50206">
    <property type="entry name" value="RHODANESE_3"/>
    <property type="match status" value="1"/>
</dbReference>
<dbReference type="InterPro" id="IPR001763">
    <property type="entry name" value="Rhodanese-like_dom"/>
</dbReference>
<evidence type="ECO:0000256" key="1">
    <source>
        <dbReference type="SAM" id="SignalP"/>
    </source>
</evidence>
<reference evidence="2" key="1">
    <citation type="submission" date="2021-03" db="EMBL/GenBank/DDBJ databases">
        <title>Plesiomonas shigelloides zfcc0051, isolated from zebrafish feces.</title>
        <authorList>
            <person name="Vanderhoek Z."/>
            <person name="Gaulke C."/>
        </authorList>
    </citation>
    <scope>NUCLEOTIDE SEQUENCE</scope>
    <source>
        <strain evidence="2">Zfcc0051</strain>
    </source>
</reference>
<dbReference type="CDD" id="cd00158">
    <property type="entry name" value="RHOD"/>
    <property type="match status" value="1"/>
</dbReference>
<dbReference type="InterPro" id="IPR036873">
    <property type="entry name" value="Rhodanese-like_dom_sf"/>
</dbReference>
<evidence type="ECO:0000313" key="3">
    <source>
        <dbReference type="Proteomes" id="UP000664658"/>
    </source>
</evidence>
<dbReference type="Pfam" id="PF00581">
    <property type="entry name" value="Rhodanese"/>
    <property type="match status" value="1"/>
</dbReference>
<feature type="signal peptide" evidence="1">
    <location>
        <begin position="1"/>
        <end position="19"/>
    </location>
</feature>
<proteinExistence type="predicted"/>
<comment type="caution">
    <text evidence="2">The sequence shown here is derived from an EMBL/GenBank/DDBJ whole genome shotgun (WGS) entry which is preliminary data.</text>
</comment>
<dbReference type="InterPro" id="IPR050229">
    <property type="entry name" value="GlpE_sulfurtransferase"/>
</dbReference>
<dbReference type="AlphaFoldDB" id="A0A8E0T3V2"/>
<dbReference type="Proteomes" id="UP000664658">
    <property type="component" value="Unassembled WGS sequence"/>
</dbReference>
<dbReference type="SMART" id="SM00450">
    <property type="entry name" value="RHOD"/>
    <property type="match status" value="1"/>
</dbReference>
<dbReference type="Gene3D" id="3.40.250.10">
    <property type="entry name" value="Rhodanese-like domain"/>
    <property type="match status" value="1"/>
</dbReference>
<dbReference type="RefSeq" id="WP_152135606.1">
    <property type="nucleotide sequence ID" value="NZ_CP062197.1"/>
</dbReference>
<keyword evidence="1" id="KW-0732">Signal</keyword>
<dbReference type="EMBL" id="JAFNAA010000014">
    <property type="protein sequence ID" value="MBO1109044.1"/>
    <property type="molecule type" value="Genomic_DNA"/>
</dbReference>
<gene>
    <name evidence="2" type="ORF">J2R62_12645</name>
</gene>
<dbReference type="SUPFAM" id="SSF52821">
    <property type="entry name" value="Rhodanese/Cell cycle control phosphatase"/>
    <property type="match status" value="1"/>
</dbReference>
<organism evidence="2 3">
    <name type="scientific">Plesiomonas shigelloides</name>
    <name type="common">Aeromonas shigelloides</name>
    <dbReference type="NCBI Taxonomy" id="703"/>
    <lineage>
        <taxon>Bacteria</taxon>
        <taxon>Pseudomonadati</taxon>
        <taxon>Pseudomonadota</taxon>
        <taxon>Gammaproteobacteria</taxon>
        <taxon>Enterobacterales</taxon>
        <taxon>Enterobacteriaceae</taxon>
        <taxon>Plesiomonas</taxon>
    </lineage>
</organism>
<sequence length="174" mass="19132">MKKRSLTALALLTAAVFTAGCSDNKFEQETAAEKQAVTLAREAQQGGYQLITVEELKNRLDGQQDMLIIDTMPYDSSFKKGHIPGAKNFVFAKQATDGKSWAALTEDNQSEQAFLELLGPDKSRTIVMYCGFVACGRSHNAAIWAVNQGYENVYRLPGGIFAWRGAGYPVEEVK</sequence>
<dbReference type="PANTHER" id="PTHR43031:SF1">
    <property type="entry name" value="PYRIDINE NUCLEOTIDE-DISULPHIDE OXIDOREDUCTASE"/>
    <property type="match status" value="1"/>
</dbReference>
<name>A0A8E0T3V2_PLESH</name>
<dbReference type="PANTHER" id="PTHR43031">
    <property type="entry name" value="FAD-DEPENDENT OXIDOREDUCTASE"/>
    <property type="match status" value="1"/>
</dbReference>